<evidence type="ECO:0000313" key="2">
    <source>
        <dbReference type="Proteomes" id="UP000001542"/>
    </source>
</evidence>
<dbReference type="VEuPathDB" id="TrichDB:TVAGG3_0599650"/>
<protein>
    <submittedName>
        <fullName evidence="1">Uncharacterized protein</fullName>
    </submittedName>
</protein>
<dbReference type="KEGG" id="tva:4763272"/>
<keyword evidence="2" id="KW-1185">Reference proteome</keyword>
<name>A2EPH4_TRIV3</name>
<dbReference type="RefSeq" id="XP_001317626.1">
    <property type="nucleotide sequence ID" value="XM_001317591.1"/>
</dbReference>
<evidence type="ECO:0000313" key="1">
    <source>
        <dbReference type="EMBL" id="EAY05403.1"/>
    </source>
</evidence>
<sequence length="96" mass="11371">MFFDNFNFVFQFSFEEFSGSFRGIDVKDARNGNFELLDSVPSNLYENRDNTWFRSRSDFNDSPFRKALCLNLFLADQCPCFTPFLLCFNQSQLIRC</sequence>
<reference evidence="1" key="1">
    <citation type="submission" date="2006-10" db="EMBL/GenBank/DDBJ databases">
        <authorList>
            <person name="Amadeo P."/>
            <person name="Zhao Q."/>
            <person name="Wortman J."/>
            <person name="Fraser-Liggett C."/>
            <person name="Carlton J."/>
        </authorList>
    </citation>
    <scope>NUCLEOTIDE SEQUENCE</scope>
    <source>
        <strain evidence="1">G3</strain>
    </source>
</reference>
<dbReference type="VEuPathDB" id="TrichDB:TVAG_197040"/>
<organism evidence="1 2">
    <name type="scientific">Trichomonas vaginalis (strain ATCC PRA-98 / G3)</name>
    <dbReference type="NCBI Taxonomy" id="412133"/>
    <lineage>
        <taxon>Eukaryota</taxon>
        <taxon>Metamonada</taxon>
        <taxon>Parabasalia</taxon>
        <taxon>Trichomonadida</taxon>
        <taxon>Trichomonadidae</taxon>
        <taxon>Trichomonas</taxon>
    </lineage>
</organism>
<dbReference type="EMBL" id="DS113449">
    <property type="protein sequence ID" value="EAY05403.1"/>
    <property type="molecule type" value="Genomic_DNA"/>
</dbReference>
<dbReference type="InParanoid" id="A2EPH4"/>
<gene>
    <name evidence="1" type="ORF">TVAG_197040</name>
</gene>
<accession>A2EPH4</accession>
<dbReference type="Proteomes" id="UP000001542">
    <property type="component" value="Unassembled WGS sequence"/>
</dbReference>
<dbReference type="AlphaFoldDB" id="A2EPH4"/>
<reference evidence="1" key="2">
    <citation type="journal article" date="2007" name="Science">
        <title>Draft genome sequence of the sexually transmitted pathogen Trichomonas vaginalis.</title>
        <authorList>
            <person name="Carlton J.M."/>
            <person name="Hirt R.P."/>
            <person name="Silva J.C."/>
            <person name="Delcher A.L."/>
            <person name="Schatz M."/>
            <person name="Zhao Q."/>
            <person name="Wortman J.R."/>
            <person name="Bidwell S.L."/>
            <person name="Alsmark U.C.M."/>
            <person name="Besteiro S."/>
            <person name="Sicheritz-Ponten T."/>
            <person name="Noel C.J."/>
            <person name="Dacks J.B."/>
            <person name="Foster P.G."/>
            <person name="Simillion C."/>
            <person name="Van de Peer Y."/>
            <person name="Miranda-Saavedra D."/>
            <person name="Barton G.J."/>
            <person name="Westrop G.D."/>
            <person name="Mueller S."/>
            <person name="Dessi D."/>
            <person name="Fiori P.L."/>
            <person name="Ren Q."/>
            <person name="Paulsen I."/>
            <person name="Zhang H."/>
            <person name="Bastida-Corcuera F.D."/>
            <person name="Simoes-Barbosa A."/>
            <person name="Brown M.T."/>
            <person name="Hayes R.D."/>
            <person name="Mukherjee M."/>
            <person name="Okumura C.Y."/>
            <person name="Schneider R."/>
            <person name="Smith A.J."/>
            <person name="Vanacova S."/>
            <person name="Villalvazo M."/>
            <person name="Haas B.J."/>
            <person name="Pertea M."/>
            <person name="Feldblyum T.V."/>
            <person name="Utterback T.R."/>
            <person name="Shu C.L."/>
            <person name="Osoegawa K."/>
            <person name="de Jong P.J."/>
            <person name="Hrdy I."/>
            <person name="Horvathova L."/>
            <person name="Zubacova Z."/>
            <person name="Dolezal P."/>
            <person name="Malik S.B."/>
            <person name="Logsdon J.M. Jr."/>
            <person name="Henze K."/>
            <person name="Gupta A."/>
            <person name="Wang C.C."/>
            <person name="Dunne R.L."/>
            <person name="Upcroft J.A."/>
            <person name="Upcroft P."/>
            <person name="White O."/>
            <person name="Salzberg S.L."/>
            <person name="Tang P."/>
            <person name="Chiu C.-H."/>
            <person name="Lee Y.-S."/>
            <person name="Embley T.M."/>
            <person name="Coombs G.H."/>
            <person name="Mottram J.C."/>
            <person name="Tachezy J."/>
            <person name="Fraser-Liggett C.M."/>
            <person name="Johnson P.J."/>
        </authorList>
    </citation>
    <scope>NUCLEOTIDE SEQUENCE [LARGE SCALE GENOMIC DNA]</scope>
    <source>
        <strain evidence="1">G3</strain>
    </source>
</reference>
<proteinExistence type="predicted"/>